<dbReference type="GO" id="GO:0016841">
    <property type="term" value="F:ammonia-lyase activity"/>
    <property type="evidence" value="ECO:0007669"/>
    <property type="project" value="UniProtKB-ARBA"/>
</dbReference>
<feature type="non-terminal residue" evidence="2">
    <location>
        <position position="1"/>
    </location>
</feature>
<protein>
    <submittedName>
        <fullName evidence="2">Histidine ammonia-lyase</fullName>
    </submittedName>
</protein>
<dbReference type="Pfam" id="PF00221">
    <property type="entry name" value="Lyase_aromatic"/>
    <property type="match status" value="1"/>
</dbReference>
<dbReference type="InterPro" id="IPR001106">
    <property type="entry name" value="Aromatic_Lyase"/>
</dbReference>
<dbReference type="Proteomes" id="UP000230543">
    <property type="component" value="Unassembled WGS sequence"/>
</dbReference>
<dbReference type="AlphaFoldDB" id="A0A2M6WCF6"/>
<gene>
    <name evidence="2" type="ORF">COU22_02355</name>
</gene>
<name>A0A2M6WCF6_9BACT</name>
<dbReference type="Gene3D" id="1.20.200.10">
    <property type="entry name" value="Fumarase/aspartase (Central domain)"/>
    <property type="match status" value="1"/>
</dbReference>
<proteinExistence type="predicted"/>
<comment type="caution">
    <text evidence="2">The sequence shown here is derived from an EMBL/GenBank/DDBJ whole genome shotgun (WGS) entry which is preliminary data.</text>
</comment>
<dbReference type="InterPro" id="IPR008948">
    <property type="entry name" value="L-Aspartase-like"/>
</dbReference>
<keyword evidence="1 2" id="KW-0456">Lyase</keyword>
<organism evidence="2 3">
    <name type="scientific">Candidatus Komeilibacteria bacterium CG10_big_fil_rev_8_21_14_0_10_41_13</name>
    <dbReference type="NCBI Taxonomy" id="1974476"/>
    <lineage>
        <taxon>Bacteria</taxon>
        <taxon>Candidatus Komeiliibacteriota</taxon>
    </lineage>
</organism>
<dbReference type="SUPFAM" id="SSF48557">
    <property type="entry name" value="L-aspartase-like"/>
    <property type="match status" value="1"/>
</dbReference>
<evidence type="ECO:0000256" key="1">
    <source>
        <dbReference type="ARBA" id="ARBA00023239"/>
    </source>
</evidence>
<sequence length="308" mass="33833">ACLNLVEGERLSKSYDLILALSLEGLSGTLAAYEDRVHQLRPHQGQITVAANVRQIAQGSRILAEYDQARQIQDAYSLRCAPQVQGAVKDTINYVKGVVEIEINSTTDNPLIFSESGEAVSAGHFHGQPISFVMDFLSMALSELGNISERRCAKMVDKANSEGLPAFLIDEDKGGLNSGYMISQYTAAALVAENKVLAHPVSIDSIPTSANQEDHVSFGTIAARQCSEIIQNVFGILAIEAMQSAQAVEYRGVERMSAGTKFVYDLIREKVRHLDHDRILYPDLESLKPEFAEGRILAKYEEKFGKLL</sequence>
<evidence type="ECO:0000313" key="2">
    <source>
        <dbReference type="EMBL" id="PIT90405.1"/>
    </source>
</evidence>
<reference evidence="3" key="1">
    <citation type="submission" date="2017-09" db="EMBL/GenBank/DDBJ databases">
        <title>Depth-based differentiation of microbial function through sediment-hosted aquifers and enrichment of novel symbionts in the deep terrestrial subsurface.</title>
        <authorList>
            <person name="Probst A.J."/>
            <person name="Ladd B."/>
            <person name="Jarett J.K."/>
            <person name="Geller-Mcgrath D.E."/>
            <person name="Sieber C.M.K."/>
            <person name="Emerson J.B."/>
            <person name="Anantharaman K."/>
            <person name="Thomas B.C."/>
            <person name="Malmstrom R."/>
            <person name="Stieglmeier M."/>
            <person name="Klingl A."/>
            <person name="Woyke T."/>
            <person name="Ryan C.M."/>
            <person name="Banfield J.F."/>
        </authorList>
    </citation>
    <scope>NUCLEOTIDE SEQUENCE [LARGE SCALE GENOMIC DNA]</scope>
</reference>
<dbReference type="FunFam" id="1.20.200.10:FF:000003">
    <property type="entry name" value="Histidine ammonia-lyase"/>
    <property type="match status" value="1"/>
</dbReference>
<dbReference type="EMBL" id="PFBO01000083">
    <property type="protein sequence ID" value="PIT90405.1"/>
    <property type="molecule type" value="Genomic_DNA"/>
</dbReference>
<dbReference type="PANTHER" id="PTHR10362">
    <property type="entry name" value="HISTIDINE AMMONIA-LYASE"/>
    <property type="match status" value="1"/>
</dbReference>
<accession>A0A2M6WCF6</accession>
<dbReference type="CDD" id="cd00332">
    <property type="entry name" value="PAL-HAL"/>
    <property type="match status" value="1"/>
</dbReference>
<evidence type="ECO:0000313" key="3">
    <source>
        <dbReference type="Proteomes" id="UP000230543"/>
    </source>
</evidence>